<dbReference type="NCBIfam" id="TIGR03162">
    <property type="entry name" value="ribazole_cobC"/>
    <property type="match status" value="1"/>
</dbReference>
<comment type="caution">
    <text evidence="3">The sequence shown here is derived from an EMBL/GenBank/DDBJ whole genome shotgun (WGS) entry which is preliminary data.</text>
</comment>
<dbReference type="SUPFAM" id="SSF53254">
    <property type="entry name" value="Phosphoglycerate mutase-like"/>
    <property type="match status" value="1"/>
</dbReference>
<name>A0A399RKW8_9PROT</name>
<dbReference type="GO" id="GO:0045820">
    <property type="term" value="P:negative regulation of glycolytic process"/>
    <property type="evidence" value="ECO:0007669"/>
    <property type="project" value="TreeGrafter"/>
</dbReference>
<evidence type="ECO:0000256" key="2">
    <source>
        <dbReference type="NCBIfam" id="TIGR03162"/>
    </source>
</evidence>
<dbReference type="GO" id="GO:0004331">
    <property type="term" value="F:fructose-2,6-bisphosphate 2-phosphatase activity"/>
    <property type="evidence" value="ECO:0007669"/>
    <property type="project" value="TreeGrafter"/>
</dbReference>
<dbReference type="RefSeq" id="WP_119452827.1">
    <property type="nucleotide sequence ID" value="NZ_QWGA01000003.1"/>
</dbReference>
<dbReference type="PANTHER" id="PTHR46517">
    <property type="entry name" value="FRUCTOSE-2,6-BISPHOSPHATASE TIGAR"/>
    <property type="match status" value="1"/>
</dbReference>
<dbReference type="InterPro" id="IPR051695">
    <property type="entry name" value="Phosphoglycerate_Mutase"/>
</dbReference>
<evidence type="ECO:0000313" key="3">
    <source>
        <dbReference type="EMBL" id="RIJ31331.1"/>
    </source>
</evidence>
<protein>
    <recommendedName>
        <fullName evidence="2">Alpha-ribazole phosphatase</fullName>
        <ecNumber evidence="2">3.1.3.73</ecNumber>
    </recommendedName>
</protein>
<dbReference type="InterPro" id="IPR017578">
    <property type="entry name" value="Ribazole_CobC"/>
</dbReference>
<dbReference type="EMBL" id="QWGA01000003">
    <property type="protein sequence ID" value="RIJ31331.1"/>
    <property type="molecule type" value="Genomic_DNA"/>
</dbReference>
<organism evidence="3 4">
    <name type="scientific">Henriciella algicola</name>
    <dbReference type="NCBI Taxonomy" id="1608422"/>
    <lineage>
        <taxon>Bacteria</taxon>
        <taxon>Pseudomonadati</taxon>
        <taxon>Pseudomonadota</taxon>
        <taxon>Alphaproteobacteria</taxon>
        <taxon>Hyphomonadales</taxon>
        <taxon>Hyphomonadaceae</taxon>
        <taxon>Henriciella</taxon>
    </lineage>
</organism>
<dbReference type="InterPro" id="IPR029033">
    <property type="entry name" value="His_PPase_superfam"/>
</dbReference>
<evidence type="ECO:0000256" key="1">
    <source>
        <dbReference type="ARBA" id="ARBA00022801"/>
    </source>
</evidence>
<dbReference type="GO" id="GO:0005829">
    <property type="term" value="C:cytosol"/>
    <property type="evidence" value="ECO:0007669"/>
    <property type="project" value="TreeGrafter"/>
</dbReference>
<dbReference type="GO" id="GO:0043456">
    <property type="term" value="P:regulation of pentose-phosphate shunt"/>
    <property type="evidence" value="ECO:0007669"/>
    <property type="project" value="TreeGrafter"/>
</dbReference>
<dbReference type="Proteomes" id="UP000265845">
    <property type="component" value="Unassembled WGS sequence"/>
</dbReference>
<dbReference type="InterPro" id="IPR013078">
    <property type="entry name" value="His_Pase_superF_clade-1"/>
</dbReference>
<keyword evidence="1" id="KW-0378">Hydrolase</keyword>
<sequence length="172" mass="19072">MAVTLLRHTRLNVAPGICYGVSDIELAESFDREAGAILEELPDFDRIVTSPLSRCRRLADYIAAHTNRTVSEEIRVREMDFGRWEGQPWSDIPRVEIDAWAEDFLHSCPHGGESVAMLRARVLDALRDYRTTDGHTLIVTHAGVIKAALAANETAESHAVGIDFGAFVTLID</sequence>
<reference evidence="3 4" key="1">
    <citation type="submission" date="2018-08" db="EMBL/GenBank/DDBJ databases">
        <title>Henriciella mobilis sp. nov., isolated from seawater.</title>
        <authorList>
            <person name="Cheng H."/>
            <person name="Wu Y.-H."/>
            <person name="Xu X.-W."/>
            <person name="Guo L.-L."/>
        </authorList>
    </citation>
    <scope>NUCLEOTIDE SEQUENCE [LARGE SCALE GENOMIC DNA]</scope>
    <source>
        <strain evidence="3 4">CCUG67844</strain>
    </source>
</reference>
<proteinExistence type="predicted"/>
<dbReference type="PANTHER" id="PTHR46517:SF1">
    <property type="entry name" value="FRUCTOSE-2,6-BISPHOSPHATASE TIGAR"/>
    <property type="match status" value="1"/>
</dbReference>
<dbReference type="GO" id="GO:0009236">
    <property type="term" value="P:cobalamin biosynthetic process"/>
    <property type="evidence" value="ECO:0007669"/>
    <property type="project" value="UniProtKB-UniRule"/>
</dbReference>
<dbReference type="GO" id="GO:0043755">
    <property type="term" value="F:alpha-ribazole phosphatase activity"/>
    <property type="evidence" value="ECO:0007669"/>
    <property type="project" value="UniProtKB-UniRule"/>
</dbReference>
<dbReference type="Gene3D" id="3.40.50.1240">
    <property type="entry name" value="Phosphoglycerate mutase-like"/>
    <property type="match status" value="1"/>
</dbReference>
<dbReference type="CDD" id="cd07067">
    <property type="entry name" value="HP_PGM_like"/>
    <property type="match status" value="1"/>
</dbReference>
<gene>
    <name evidence="3" type="primary">cobC</name>
    <name evidence="3" type="ORF">D1222_03465</name>
</gene>
<dbReference type="SMART" id="SM00855">
    <property type="entry name" value="PGAM"/>
    <property type="match status" value="1"/>
</dbReference>
<dbReference type="AlphaFoldDB" id="A0A399RKW8"/>
<dbReference type="OrthoDB" id="9781415at2"/>
<accession>A0A399RKW8</accession>
<dbReference type="Pfam" id="PF00300">
    <property type="entry name" value="His_Phos_1"/>
    <property type="match status" value="1"/>
</dbReference>
<dbReference type="EC" id="3.1.3.73" evidence="2"/>
<keyword evidence="4" id="KW-1185">Reference proteome</keyword>
<evidence type="ECO:0000313" key="4">
    <source>
        <dbReference type="Proteomes" id="UP000265845"/>
    </source>
</evidence>